<dbReference type="InterPro" id="IPR050238">
    <property type="entry name" value="DNA_Rep/Repair_Clamp_Loader"/>
</dbReference>
<dbReference type="PANTHER" id="PTHR11669:SF8">
    <property type="entry name" value="DNA POLYMERASE III SUBUNIT DELTA"/>
    <property type="match status" value="1"/>
</dbReference>
<dbReference type="Pfam" id="PF13177">
    <property type="entry name" value="DNA_pol3_delta2"/>
    <property type="match status" value="1"/>
</dbReference>
<name>A0A6J4VC80_9BACT</name>
<dbReference type="SUPFAM" id="SSF52540">
    <property type="entry name" value="P-loop containing nucleoside triphosphate hydrolases"/>
    <property type="match status" value="1"/>
</dbReference>
<feature type="region of interest" description="Disordered" evidence="1">
    <location>
        <begin position="1"/>
        <end position="22"/>
    </location>
</feature>
<gene>
    <name evidence="2" type="ORF">AVDCRST_MAG49-4042</name>
</gene>
<keyword evidence="2" id="KW-0548">Nucleotidyltransferase</keyword>
<keyword evidence="2" id="KW-0808">Transferase</keyword>
<dbReference type="AlphaFoldDB" id="A0A6J4VC80"/>
<dbReference type="Gene3D" id="3.40.50.300">
    <property type="entry name" value="P-loop containing nucleotide triphosphate hydrolases"/>
    <property type="match status" value="1"/>
</dbReference>
<dbReference type="EC" id="2.7.7.7" evidence="2"/>
<proteinExistence type="predicted"/>
<dbReference type="PANTHER" id="PTHR11669">
    <property type="entry name" value="REPLICATION FACTOR C / DNA POLYMERASE III GAMMA-TAU SUBUNIT"/>
    <property type="match status" value="1"/>
</dbReference>
<dbReference type="GO" id="GO:0003887">
    <property type="term" value="F:DNA-directed DNA polymerase activity"/>
    <property type="evidence" value="ECO:0007669"/>
    <property type="project" value="UniProtKB-EC"/>
</dbReference>
<evidence type="ECO:0000256" key="1">
    <source>
        <dbReference type="SAM" id="MobiDB-lite"/>
    </source>
</evidence>
<organism evidence="2">
    <name type="scientific">uncultured Thermomicrobiales bacterium</name>
    <dbReference type="NCBI Taxonomy" id="1645740"/>
    <lineage>
        <taxon>Bacteria</taxon>
        <taxon>Pseudomonadati</taxon>
        <taxon>Thermomicrobiota</taxon>
        <taxon>Thermomicrobia</taxon>
        <taxon>Thermomicrobiales</taxon>
        <taxon>environmental samples</taxon>
    </lineage>
</organism>
<evidence type="ECO:0000313" key="2">
    <source>
        <dbReference type="EMBL" id="CAA9574648.1"/>
    </source>
</evidence>
<dbReference type="EMBL" id="CADCWG010000290">
    <property type="protein sequence ID" value="CAA9574648.1"/>
    <property type="molecule type" value="Genomic_DNA"/>
</dbReference>
<accession>A0A6J4VC80</accession>
<protein>
    <submittedName>
        <fullName evidence="2">DNA polymerase III delta prime subunit</fullName>
        <ecNumber evidence="2">2.7.7.7</ecNumber>
    </submittedName>
</protein>
<sequence>MVTRSKPVAAAGPGAPGPLTTPAVAPHGWPVWGHDAAVETLQGAVARDRVRHAYLIAGPDAVGKTALALAFAAALSCLEPPAPGLACGACRSCRKIGRGVHPDVQSWDLARQAATAEKSGGKNTSMTIETVRELCATAALRPMEGRWRVVLVDDAETLQETAQEALLKTLEEPPAFMTLLLLADDLELLLPTIRSRCQVIELRPVPRATVAASLVAAGLPEPRAVEVAALAGGRPGWAHRAAADPKLLQRRQETVDRALAWVAGSGYDRLVTAVRLGDTFTKKRGEVFADLETLLGVWRDALLLHAAQPTYLTHRGETAERLQELARGWALDDVHRAVCAVQTCIGDLEANVRPRLAMESMVSQWPTTTTSRPRP</sequence>
<dbReference type="GO" id="GO:0006261">
    <property type="term" value="P:DNA-templated DNA replication"/>
    <property type="evidence" value="ECO:0007669"/>
    <property type="project" value="TreeGrafter"/>
</dbReference>
<reference evidence="2" key="1">
    <citation type="submission" date="2020-02" db="EMBL/GenBank/DDBJ databases">
        <authorList>
            <person name="Meier V. D."/>
        </authorList>
    </citation>
    <scope>NUCLEOTIDE SEQUENCE</scope>
    <source>
        <strain evidence="2">AVDCRST_MAG49</strain>
    </source>
</reference>
<feature type="compositionally biased region" description="Low complexity" evidence="1">
    <location>
        <begin position="7"/>
        <end position="22"/>
    </location>
</feature>
<dbReference type="InterPro" id="IPR027417">
    <property type="entry name" value="P-loop_NTPase"/>
</dbReference>